<proteinExistence type="inferred from homology"/>
<dbReference type="InterPro" id="IPR002637">
    <property type="entry name" value="RdgB/HAM1"/>
</dbReference>
<dbReference type="GO" id="GO:0005737">
    <property type="term" value="C:cytoplasm"/>
    <property type="evidence" value="ECO:0007669"/>
    <property type="project" value="TreeGrafter"/>
</dbReference>
<evidence type="ECO:0000313" key="4">
    <source>
        <dbReference type="Proteomes" id="UP000177088"/>
    </source>
</evidence>
<dbReference type="SUPFAM" id="SSF52972">
    <property type="entry name" value="ITPase-like"/>
    <property type="match status" value="1"/>
</dbReference>
<name>A0A1F7U734_9BACT</name>
<dbReference type="Pfam" id="PF01725">
    <property type="entry name" value="Ham1p_like"/>
    <property type="match status" value="1"/>
</dbReference>
<gene>
    <name evidence="3" type="ORF">A3C96_03450</name>
</gene>
<keyword evidence="2" id="KW-0378">Hydrolase</keyword>
<comment type="similarity">
    <text evidence="1">Belongs to the HAM1 NTPase family.</text>
</comment>
<dbReference type="PANTHER" id="PTHR11067:SF9">
    <property type="entry name" value="INOSINE TRIPHOSPHATE PYROPHOSPHATASE"/>
    <property type="match status" value="1"/>
</dbReference>
<dbReference type="CDD" id="cd00515">
    <property type="entry name" value="HAM1"/>
    <property type="match status" value="1"/>
</dbReference>
<accession>A0A1F7U734</accession>
<dbReference type="Gene3D" id="3.90.950.10">
    <property type="match status" value="1"/>
</dbReference>
<evidence type="ECO:0008006" key="5">
    <source>
        <dbReference type="Google" id="ProtNLM"/>
    </source>
</evidence>
<dbReference type="GO" id="GO:0047429">
    <property type="term" value="F:nucleoside triphosphate diphosphatase activity"/>
    <property type="evidence" value="ECO:0007669"/>
    <property type="project" value="InterPro"/>
</dbReference>
<organism evidence="3 4">
    <name type="scientific">Candidatus Uhrbacteria bacterium RIFCSPHIGHO2_02_FULL_60_10</name>
    <dbReference type="NCBI Taxonomy" id="1802392"/>
    <lineage>
        <taxon>Bacteria</taxon>
        <taxon>Candidatus Uhriibacteriota</taxon>
    </lineage>
</organism>
<dbReference type="EMBL" id="MGEA01000036">
    <property type="protein sequence ID" value="OGL74066.1"/>
    <property type="molecule type" value="Genomic_DNA"/>
</dbReference>
<dbReference type="PANTHER" id="PTHR11067">
    <property type="entry name" value="INOSINE TRIPHOSPHATE PYROPHOSPHATASE/HAM1 PROTEIN"/>
    <property type="match status" value="1"/>
</dbReference>
<comment type="caution">
    <text evidence="3">The sequence shown here is derived from an EMBL/GenBank/DDBJ whole genome shotgun (WGS) entry which is preliminary data.</text>
</comment>
<sequence length="161" mass="17870">MVPGLERLQLDLPELQEIDPKIIIRAKLKEATAHHLGEFIVEDTSLHLDCLGGLPGPLIKWFKQAMGLPAIADLAAKLGNDRATARTIIGYAHGHDDICFFEGVRNGRIVPPRGQSNFGWDVIFMPEGEIRTQGEMTTAEKNAVSMRGEAARKLKEFLDKR</sequence>
<dbReference type="Proteomes" id="UP000177088">
    <property type="component" value="Unassembled WGS sequence"/>
</dbReference>
<evidence type="ECO:0000313" key="3">
    <source>
        <dbReference type="EMBL" id="OGL74066.1"/>
    </source>
</evidence>
<protein>
    <recommendedName>
        <fullName evidence="5">Non-canonical purine NTP pyrophosphatase</fullName>
    </recommendedName>
</protein>
<dbReference type="GO" id="GO:0009143">
    <property type="term" value="P:nucleoside triphosphate catabolic process"/>
    <property type="evidence" value="ECO:0007669"/>
    <property type="project" value="InterPro"/>
</dbReference>
<reference evidence="3 4" key="1">
    <citation type="journal article" date="2016" name="Nat. Commun.">
        <title>Thousands of microbial genomes shed light on interconnected biogeochemical processes in an aquifer system.</title>
        <authorList>
            <person name="Anantharaman K."/>
            <person name="Brown C.T."/>
            <person name="Hug L.A."/>
            <person name="Sharon I."/>
            <person name="Castelle C.J."/>
            <person name="Probst A.J."/>
            <person name="Thomas B.C."/>
            <person name="Singh A."/>
            <person name="Wilkins M.J."/>
            <person name="Karaoz U."/>
            <person name="Brodie E.L."/>
            <person name="Williams K.H."/>
            <person name="Hubbard S.S."/>
            <person name="Banfield J.F."/>
        </authorList>
    </citation>
    <scope>NUCLEOTIDE SEQUENCE [LARGE SCALE GENOMIC DNA]</scope>
</reference>
<dbReference type="InterPro" id="IPR029001">
    <property type="entry name" value="ITPase-like_fam"/>
</dbReference>
<evidence type="ECO:0000256" key="2">
    <source>
        <dbReference type="ARBA" id="ARBA00022801"/>
    </source>
</evidence>
<evidence type="ECO:0000256" key="1">
    <source>
        <dbReference type="ARBA" id="ARBA00008023"/>
    </source>
</evidence>
<dbReference type="AlphaFoldDB" id="A0A1F7U734"/>